<gene>
    <name evidence="2" type="ORF">C8261_11780</name>
</gene>
<dbReference type="EMBL" id="PZKC01000009">
    <property type="protein sequence ID" value="PTD95955.1"/>
    <property type="molecule type" value="Genomic_DNA"/>
</dbReference>
<reference evidence="2 3" key="2">
    <citation type="submission" date="2018-04" db="EMBL/GenBank/DDBJ databases">
        <title>Thauera lacus sp. nov., isolated from an saline lake in Inner Mongolia, China.</title>
        <authorList>
            <person name="Liang Q.-Y."/>
        </authorList>
    </citation>
    <scope>NUCLEOTIDE SEQUENCE [LARGE SCALE GENOMIC DNA]</scope>
    <source>
        <strain evidence="2 3">D20</strain>
    </source>
</reference>
<feature type="compositionally biased region" description="Basic and acidic residues" evidence="1">
    <location>
        <begin position="583"/>
        <end position="593"/>
    </location>
</feature>
<dbReference type="OrthoDB" id="6188167at2"/>
<protein>
    <submittedName>
        <fullName evidence="2">DUF1631 domain-containing protein</fullName>
    </submittedName>
</protein>
<accession>A0A2T4IDV6</accession>
<comment type="caution">
    <text evidence="2">The sequence shown here is derived from an EMBL/GenBank/DDBJ whole genome shotgun (WGS) entry which is preliminary data.</text>
</comment>
<evidence type="ECO:0000256" key="1">
    <source>
        <dbReference type="SAM" id="MobiDB-lite"/>
    </source>
</evidence>
<dbReference type="AlphaFoldDB" id="A0A2T4IDV6"/>
<dbReference type="InterPro" id="IPR012434">
    <property type="entry name" value="DUF1631"/>
</dbReference>
<keyword evidence="3" id="KW-1185">Reference proteome</keyword>
<organism evidence="2 3">
    <name type="scientific">Pseudothauera lacus</name>
    <dbReference type="NCBI Taxonomy" id="2136175"/>
    <lineage>
        <taxon>Bacteria</taxon>
        <taxon>Pseudomonadati</taxon>
        <taxon>Pseudomonadota</taxon>
        <taxon>Betaproteobacteria</taxon>
        <taxon>Rhodocyclales</taxon>
        <taxon>Zoogloeaceae</taxon>
        <taxon>Pseudothauera</taxon>
    </lineage>
</organism>
<name>A0A2T4IDV6_9RHOO</name>
<evidence type="ECO:0000313" key="3">
    <source>
        <dbReference type="Proteomes" id="UP000241193"/>
    </source>
</evidence>
<dbReference type="Proteomes" id="UP000241193">
    <property type="component" value="Unassembled WGS sequence"/>
</dbReference>
<evidence type="ECO:0000313" key="2">
    <source>
        <dbReference type="EMBL" id="PTD95955.1"/>
    </source>
</evidence>
<reference evidence="2 3" key="1">
    <citation type="submission" date="2018-03" db="EMBL/GenBank/DDBJ databases">
        <authorList>
            <person name="Keele B.F."/>
        </authorList>
    </citation>
    <scope>NUCLEOTIDE SEQUENCE [LARGE SCALE GENOMIC DNA]</scope>
    <source>
        <strain evidence="2 3">D20</strain>
    </source>
</reference>
<feature type="region of interest" description="Disordered" evidence="1">
    <location>
        <begin position="562"/>
        <end position="593"/>
    </location>
</feature>
<dbReference type="RefSeq" id="WP_107493919.1">
    <property type="nucleotide sequence ID" value="NZ_PZKC01000009.1"/>
</dbReference>
<proteinExistence type="predicted"/>
<sequence>MTDRTTPQATAHASAFRSFAELLLACRELFASRLGAALANTAAEVDATFQQRRKAAEDLGESLKLLEAQYQLRALARDLPRKFATAFEAAYLRRTEAQQDATATHTGEECLLPAFNLFATHEVEISDEVRTFCAPAEASASAELAAWRPRLALLLGREQVDAAADPFGPAAVCEAVLASCADLAATLAHREEIVAALINSALGELPELLRNATALLASHGVATPTTALQGSAGRGDSIVVTDEGAGGAAALPAAHSSATLGAALAELQRGAPALRLGPRSFALVGVAGDPPNVLRHLLANGLGEVLEHADRIVVDVVAALFEHLFNSASIPAAMKNLIAELQLPVLRVALADHSFFSDRSHPARRLLNLLSLAAATWDGEFGPDSALYRKAVELIDAIRRNPDQDREHFEAGRAALENWLNEQERHADARAAALTERLEARERQHLARQEARAAVAATLADESLPASLREFVGETWVKVLAAAQLDGGSSGLRWRMAMATLEDLCWSVRPKHGSEERERLARLLSTLLGSLREGMDAVGSPAPLRDAFQAELVRLHAAAVKAGMNQPSPPPPAAEARQPAYRGDAEPEPDRSGEFEVDLLSRGEWVELREPAGSVRRVRLTWVSPARTLYLFANRQGQRAVALTREELIRRYASGEAVTAGEDDLLDHIVDQALDSHENKA</sequence>
<dbReference type="Pfam" id="PF07793">
    <property type="entry name" value="DUF1631"/>
    <property type="match status" value="2"/>
</dbReference>